<organism evidence="1">
    <name type="scientific">Rhizophora mucronata</name>
    <name type="common">Asiatic mangrove</name>
    <dbReference type="NCBI Taxonomy" id="61149"/>
    <lineage>
        <taxon>Eukaryota</taxon>
        <taxon>Viridiplantae</taxon>
        <taxon>Streptophyta</taxon>
        <taxon>Embryophyta</taxon>
        <taxon>Tracheophyta</taxon>
        <taxon>Spermatophyta</taxon>
        <taxon>Magnoliopsida</taxon>
        <taxon>eudicotyledons</taxon>
        <taxon>Gunneridae</taxon>
        <taxon>Pentapetalae</taxon>
        <taxon>rosids</taxon>
        <taxon>fabids</taxon>
        <taxon>Malpighiales</taxon>
        <taxon>Rhizophoraceae</taxon>
        <taxon>Rhizophora</taxon>
    </lineage>
</organism>
<reference evidence="1" key="1">
    <citation type="submission" date="2018-02" db="EMBL/GenBank/DDBJ databases">
        <title>Rhizophora mucronata_Transcriptome.</title>
        <authorList>
            <person name="Meera S.P."/>
            <person name="Sreeshan A."/>
            <person name="Augustine A."/>
        </authorList>
    </citation>
    <scope>NUCLEOTIDE SEQUENCE</scope>
    <source>
        <tissue evidence="1">Leaf</tissue>
    </source>
</reference>
<sequence length="32" mass="3406">MGAGACRGFSLGTRGLCSRLRLVCEVSAHQLR</sequence>
<protein>
    <submittedName>
        <fullName evidence="1">O-glucosyltransferase rumi homolog</fullName>
    </submittedName>
</protein>
<keyword evidence="1" id="KW-0808">Transferase</keyword>
<dbReference type="AlphaFoldDB" id="A0A2P2P4F1"/>
<dbReference type="GO" id="GO:0016740">
    <property type="term" value="F:transferase activity"/>
    <property type="evidence" value="ECO:0007669"/>
    <property type="project" value="UniProtKB-KW"/>
</dbReference>
<proteinExistence type="predicted"/>
<evidence type="ECO:0000313" key="1">
    <source>
        <dbReference type="EMBL" id="MBX49625.1"/>
    </source>
</evidence>
<name>A0A2P2P4F1_RHIMU</name>
<dbReference type="EMBL" id="GGEC01069141">
    <property type="protein sequence ID" value="MBX49625.1"/>
    <property type="molecule type" value="Transcribed_RNA"/>
</dbReference>
<accession>A0A2P2P4F1</accession>